<dbReference type="GO" id="GO:0030295">
    <property type="term" value="F:protein kinase activator activity"/>
    <property type="evidence" value="ECO:0007669"/>
    <property type="project" value="TreeGrafter"/>
</dbReference>
<dbReference type="KEGG" id="chyd:H4K34_16765"/>
<dbReference type="SUPFAM" id="SSF55874">
    <property type="entry name" value="ATPase domain of HSP90 chaperone/DNA topoisomerase II/histidine kinase"/>
    <property type="match status" value="1"/>
</dbReference>
<dbReference type="GO" id="GO:0000156">
    <property type="term" value="F:phosphorelay response regulator activity"/>
    <property type="evidence" value="ECO:0007669"/>
    <property type="project" value="TreeGrafter"/>
</dbReference>
<dbReference type="GO" id="GO:0004673">
    <property type="term" value="F:protein histidine kinase activity"/>
    <property type="evidence" value="ECO:0007669"/>
    <property type="project" value="UniProtKB-EC"/>
</dbReference>
<sequence>MKALSILFFSTLSFSLLSSGSTFYQQASLIELRQECDSLKCPERYTYAYRLLAEDLQLPLKDRFKYLEISEKISLELTDFHEILSIYAQAGRMYRDQGQFAASMEAFSKGIHYLGYKNNTDWLHNEGWFLVGYGNLLFQVKLFEDAQDIFRNCALVMEKNRDDYGEAVAYNNIGLCYSQLGRPDSALFYFNKAYELRLGLNDKFLLTHSLLYISQMYRELGNGARADSALEKAAFYNDLSTEFEFIGDIHCQWAEIAFDHDDLISASYHLSKAKEMSSPFKDFNWLNLKIRLFTELRLEDSLLVYIDSAISTAQKFGNLDRELSLLYQKENLYRKKGQIKKADSILVRIAALSQKLLIIKDTVQKDLMEVQGEFIVNRSRLQNLEASNKEKERIIASQNTTIILVTIMALILLSAFILYYRINNRVRKLSKNLRIINERSRLAAEQMTSGIIALDANGDLIFSNQAARDHFRYFGNFDLEESKNFLSQINQEAMLEDWQLRIQEVQQKKSFQNMSSRLKDERKFYHLVSLREMISEGQMVGTVAVITDVTNSQERSLELSRKTQALEIANSAKEKMLSLLAHDLKEGVVSSLELAKLSLDGDPKEHNSNLQLIYESLARTKTLLFKTLDWVKHQSNGLELQRNKFFIARLVNDVIKEKEDIIKQKSVECLNQVDQDLQAVADPNALRVILRNLIGNAIKFVEPKVGRVQIQSRRINSAKIEIAIVDNGRGMTPVQIANLLGGEKLNSTKGTIGEEGTGMGLHFCQDLLFKMGSTLQVESSLNLGTVFYFSLDCPQGAAKQ</sequence>
<evidence type="ECO:0000259" key="14">
    <source>
        <dbReference type="PROSITE" id="PS50109"/>
    </source>
</evidence>
<dbReference type="Gene3D" id="3.30.565.10">
    <property type="entry name" value="Histidine kinase-like ATPase, C-terminal domain"/>
    <property type="match status" value="1"/>
</dbReference>
<dbReference type="InterPro" id="IPR004358">
    <property type="entry name" value="Sig_transdc_His_kin-like_C"/>
</dbReference>
<organism evidence="15 16">
    <name type="scientific">Croceimicrobium hydrocarbonivorans</name>
    <dbReference type="NCBI Taxonomy" id="2761580"/>
    <lineage>
        <taxon>Bacteria</taxon>
        <taxon>Pseudomonadati</taxon>
        <taxon>Bacteroidota</taxon>
        <taxon>Flavobacteriia</taxon>
        <taxon>Flavobacteriales</taxon>
        <taxon>Owenweeksiaceae</taxon>
        <taxon>Croceimicrobium</taxon>
    </lineage>
</organism>
<dbReference type="EC" id="2.7.13.3" evidence="3"/>
<dbReference type="Gene3D" id="3.30.450.20">
    <property type="entry name" value="PAS domain"/>
    <property type="match status" value="1"/>
</dbReference>
<evidence type="ECO:0000256" key="1">
    <source>
        <dbReference type="ARBA" id="ARBA00000085"/>
    </source>
</evidence>
<dbReference type="SMART" id="SM00091">
    <property type="entry name" value="PAS"/>
    <property type="match status" value="1"/>
</dbReference>
<dbReference type="PROSITE" id="PS50005">
    <property type="entry name" value="TPR"/>
    <property type="match status" value="1"/>
</dbReference>
<evidence type="ECO:0000256" key="7">
    <source>
        <dbReference type="ARBA" id="ARBA00022777"/>
    </source>
</evidence>
<dbReference type="InterPro" id="IPR011990">
    <property type="entry name" value="TPR-like_helical_dom_sf"/>
</dbReference>
<feature type="transmembrane region" description="Helical" evidence="13">
    <location>
        <begin position="402"/>
        <end position="422"/>
    </location>
</feature>
<dbReference type="PROSITE" id="PS50109">
    <property type="entry name" value="HIS_KIN"/>
    <property type="match status" value="1"/>
</dbReference>
<dbReference type="AlphaFoldDB" id="A0A7H0VE56"/>
<dbReference type="CDD" id="cd00130">
    <property type="entry name" value="PAS"/>
    <property type="match status" value="1"/>
</dbReference>
<dbReference type="PANTHER" id="PTHR42878">
    <property type="entry name" value="TWO-COMPONENT HISTIDINE KINASE"/>
    <property type="match status" value="1"/>
</dbReference>
<dbReference type="CDD" id="cd00075">
    <property type="entry name" value="HATPase"/>
    <property type="match status" value="1"/>
</dbReference>
<dbReference type="GO" id="GO:0005524">
    <property type="term" value="F:ATP binding"/>
    <property type="evidence" value="ECO:0007669"/>
    <property type="project" value="UniProtKB-KW"/>
</dbReference>
<name>A0A7H0VE56_9FLAO</name>
<dbReference type="PANTHER" id="PTHR42878:SF7">
    <property type="entry name" value="SENSOR HISTIDINE KINASE GLRK"/>
    <property type="match status" value="1"/>
</dbReference>
<dbReference type="Proteomes" id="UP000516305">
    <property type="component" value="Chromosome"/>
</dbReference>
<proteinExistence type="predicted"/>
<keyword evidence="7 15" id="KW-0418">Kinase</keyword>
<keyword evidence="10" id="KW-0902">Two-component regulatory system</keyword>
<dbReference type="InterPro" id="IPR050351">
    <property type="entry name" value="BphY/WalK/GraS-like"/>
</dbReference>
<evidence type="ECO:0000256" key="5">
    <source>
        <dbReference type="ARBA" id="ARBA00022692"/>
    </source>
</evidence>
<keyword evidence="8" id="KW-0067">ATP-binding</keyword>
<keyword evidence="12" id="KW-0802">TPR repeat</keyword>
<dbReference type="InterPro" id="IPR000014">
    <property type="entry name" value="PAS"/>
</dbReference>
<evidence type="ECO:0000256" key="10">
    <source>
        <dbReference type="ARBA" id="ARBA00023012"/>
    </source>
</evidence>
<keyword evidence="9 13" id="KW-1133">Transmembrane helix</keyword>
<dbReference type="InterPro" id="IPR019734">
    <property type="entry name" value="TPR_rpt"/>
</dbReference>
<dbReference type="SUPFAM" id="SSF48452">
    <property type="entry name" value="TPR-like"/>
    <property type="match status" value="1"/>
</dbReference>
<keyword evidence="4" id="KW-0808">Transferase</keyword>
<dbReference type="GO" id="GO:0016020">
    <property type="term" value="C:membrane"/>
    <property type="evidence" value="ECO:0007669"/>
    <property type="project" value="UniProtKB-SubCell"/>
</dbReference>
<evidence type="ECO:0000256" key="6">
    <source>
        <dbReference type="ARBA" id="ARBA00022741"/>
    </source>
</evidence>
<evidence type="ECO:0000256" key="3">
    <source>
        <dbReference type="ARBA" id="ARBA00012438"/>
    </source>
</evidence>
<evidence type="ECO:0000256" key="2">
    <source>
        <dbReference type="ARBA" id="ARBA00004141"/>
    </source>
</evidence>
<gene>
    <name evidence="15" type="ORF">H4K34_16765</name>
</gene>
<reference evidence="15 16" key="1">
    <citation type="submission" date="2020-08" db="EMBL/GenBank/DDBJ databases">
        <title>Croceimicrobium hydrocarbonivorans gen. nov., sp. nov., a novel marine bacterium isolated from a bacterial consortium that degrades polyethylene terephthalate.</title>
        <authorList>
            <person name="Liu R."/>
        </authorList>
    </citation>
    <scope>NUCLEOTIDE SEQUENCE [LARGE SCALE GENOMIC DNA]</scope>
    <source>
        <strain evidence="15 16">A20-9</strain>
    </source>
</reference>
<dbReference type="SMART" id="SM00028">
    <property type="entry name" value="TPR"/>
    <property type="match status" value="2"/>
</dbReference>
<dbReference type="InterPro" id="IPR005467">
    <property type="entry name" value="His_kinase_dom"/>
</dbReference>
<dbReference type="SMART" id="SM00387">
    <property type="entry name" value="HATPase_c"/>
    <property type="match status" value="1"/>
</dbReference>
<evidence type="ECO:0000313" key="16">
    <source>
        <dbReference type="Proteomes" id="UP000516305"/>
    </source>
</evidence>
<dbReference type="Pfam" id="PF02518">
    <property type="entry name" value="HATPase_c"/>
    <property type="match status" value="1"/>
</dbReference>
<evidence type="ECO:0000256" key="12">
    <source>
        <dbReference type="PROSITE-ProRule" id="PRU00339"/>
    </source>
</evidence>
<dbReference type="InterPro" id="IPR035965">
    <property type="entry name" value="PAS-like_dom_sf"/>
</dbReference>
<evidence type="ECO:0000313" key="15">
    <source>
        <dbReference type="EMBL" id="QNR24004.1"/>
    </source>
</evidence>
<dbReference type="SUPFAM" id="SSF55785">
    <property type="entry name" value="PYP-like sensor domain (PAS domain)"/>
    <property type="match status" value="1"/>
</dbReference>
<evidence type="ECO:0000256" key="13">
    <source>
        <dbReference type="SAM" id="Phobius"/>
    </source>
</evidence>
<feature type="repeat" description="TPR" evidence="12">
    <location>
        <begin position="167"/>
        <end position="200"/>
    </location>
</feature>
<evidence type="ECO:0000256" key="4">
    <source>
        <dbReference type="ARBA" id="ARBA00022679"/>
    </source>
</evidence>
<keyword evidence="16" id="KW-1185">Reference proteome</keyword>
<dbReference type="Gene3D" id="1.25.40.10">
    <property type="entry name" value="Tetratricopeptide repeat domain"/>
    <property type="match status" value="1"/>
</dbReference>
<dbReference type="InterPro" id="IPR003594">
    <property type="entry name" value="HATPase_dom"/>
</dbReference>
<feature type="domain" description="Histidine kinase" evidence="14">
    <location>
        <begin position="579"/>
        <end position="795"/>
    </location>
</feature>
<comment type="subcellular location">
    <subcellularLocation>
        <location evidence="2">Membrane</location>
        <topology evidence="2">Multi-pass membrane protein</topology>
    </subcellularLocation>
</comment>
<dbReference type="EMBL" id="CP060139">
    <property type="protein sequence ID" value="QNR24004.1"/>
    <property type="molecule type" value="Genomic_DNA"/>
</dbReference>
<evidence type="ECO:0000256" key="11">
    <source>
        <dbReference type="ARBA" id="ARBA00023136"/>
    </source>
</evidence>
<keyword evidence="6" id="KW-0547">Nucleotide-binding</keyword>
<evidence type="ECO:0000256" key="9">
    <source>
        <dbReference type="ARBA" id="ARBA00022989"/>
    </source>
</evidence>
<dbReference type="InterPro" id="IPR036890">
    <property type="entry name" value="HATPase_C_sf"/>
</dbReference>
<accession>A0A7H0VE56</accession>
<comment type="catalytic activity">
    <reaction evidence="1">
        <text>ATP + protein L-histidine = ADP + protein N-phospho-L-histidine.</text>
        <dbReference type="EC" id="2.7.13.3"/>
    </reaction>
</comment>
<dbReference type="GO" id="GO:0007234">
    <property type="term" value="P:osmosensory signaling via phosphorelay pathway"/>
    <property type="evidence" value="ECO:0007669"/>
    <property type="project" value="TreeGrafter"/>
</dbReference>
<evidence type="ECO:0000256" key="8">
    <source>
        <dbReference type="ARBA" id="ARBA00022840"/>
    </source>
</evidence>
<dbReference type="Pfam" id="PF13424">
    <property type="entry name" value="TPR_12"/>
    <property type="match status" value="1"/>
</dbReference>
<dbReference type="PRINTS" id="PR00344">
    <property type="entry name" value="BCTRLSENSOR"/>
</dbReference>
<protein>
    <recommendedName>
        <fullName evidence="3">histidine kinase</fullName>
        <ecNumber evidence="3">2.7.13.3</ecNumber>
    </recommendedName>
</protein>
<keyword evidence="5 13" id="KW-0812">Transmembrane</keyword>
<keyword evidence="11 13" id="KW-0472">Membrane</keyword>
<dbReference type="RefSeq" id="WP_210758537.1">
    <property type="nucleotide sequence ID" value="NZ_CP060139.1"/>
</dbReference>